<keyword evidence="8" id="KW-1185">Reference proteome</keyword>
<feature type="domain" description="Heparin-sulfate lyase N-terminal" evidence="6">
    <location>
        <begin position="155"/>
        <end position="287"/>
    </location>
</feature>
<dbReference type="EMBL" id="JAGIYY010000002">
    <property type="protein sequence ID" value="MBP0438571.1"/>
    <property type="molecule type" value="Genomic_DNA"/>
</dbReference>
<evidence type="ECO:0000256" key="1">
    <source>
        <dbReference type="ARBA" id="ARBA00004418"/>
    </source>
</evidence>
<dbReference type="Pfam" id="PF07940">
    <property type="entry name" value="Hepar_II_III_C"/>
    <property type="match status" value="1"/>
</dbReference>
<dbReference type="Pfam" id="PF16889">
    <property type="entry name" value="Hepar_II_III_N"/>
    <property type="match status" value="1"/>
</dbReference>
<organism evidence="7 8">
    <name type="scientific">Tianweitania sediminis</name>
    <dbReference type="NCBI Taxonomy" id="1502156"/>
    <lineage>
        <taxon>Bacteria</taxon>
        <taxon>Pseudomonadati</taxon>
        <taxon>Pseudomonadota</taxon>
        <taxon>Alphaproteobacteria</taxon>
        <taxon>Hyphomicrobiales</taxon>
        <taxon>Phyllobacteriaceae</taxon>
        <taxon>Tianweitania</taxon>
    </lineage>
</organism>
<comment type="subcellular location">
    <subcellularLocation>
        <location evidence="1">Periplasm</location>
    </subcellularLocation>
</comment>
<keyword evidence="2" id="KW-0732">Signal</keyword>
<evidence type="ECO:0000313" key="8">
    <source>
        <dbReference type="Proteomes" id="UP000666240"/>
    </source>
</evidence>
<keyword evidence="3" id="KW-0574">Periplasm</keyword>
<evidence type="ECO:0000259" key="6">
    <source>
        <dbReference type="Pfam" id="PF16889"/>
    </source>
</evidence>
<gene>
    <name evidence="7" type="ORF">J5Y06_07925</name>
</gene>
<evidence type="ECO:0000313" key="7">
    <source>
        <dbReference type="EMBL" id="MBP0438571.1"/>
    </source>
</evidence>
<dbReference type="InterPro" id="IPR031680">
    <property type="entry name" value="Hepar_II_III_N"/>
</dbReference>
<dbReference type="PANTHER" id="PTHR39210">
    <property type="entry name" value="HEPARIN-SULFATE LYASE"/>
    <property type="match status" value="1"/>
</dbReference>
<sequence>MMWRVLLYGQTVRHLRIGQIFHRLRFRFIRPGVDTRPPPPLRPRLGSWTPSAERVASMTGPQSFSFLGQEGTVVDGWNPSNQSRLWRYNLHYFDDLTATDAAERRAWHTALIAFWIRDNPPARGTGWEPYPTARRIVNWIKAEQAGLPLGPDAVTSLAMQARWLKTRVEHHLSGNHLLANAIALCFAGLRFQGDEAEDWYATGSAILLRELPQQILPDGGHYERSPMYHSLVLVDLLDLLNLRRCLASTADPPTALAASTIEPMLAWLRGMTHPDGDISFFNDTALEVAAQPSALMAYAERLGFTPPPPPPVGLSGFAASGYWRLQTHRAVLLADVAELGPDHQPGHAHADTLSFELSLGGERVLVNSGTSDYATGLERQRQRGTAAHNTVVLDDRDSSEVWAAFRVARRARPRLHLASAGEHQMRLVADHDGYARLRGKPIHKREWVLDTNSLQVTDELSGPPRLAIARFHFAPEITLLHHRQTGSATGAVREILQWTCDAGTAWVEAATYHPRFGESMPTQCLCVRLEGNRSSLKFIFASAS</sequence>
<feature type="domain" description="Heparinase II/III-like C-terminal" evidence="5">
    <location>
        <begin position="312"/>
        <end position="530"/>
    </location>
</feature>
<dbReference type="Gene3D" id="1.50.10.100">
    <property type="entry name" value="Chondroitin AC/alginate lyase"/>
    <property type="match status" value="1"/>
</dbReference>
<name>A0A8J7R1P9_9HYPH</name>
<reference evidence="7" key="1">
    <citation type="submission" date="2021-03" db="EMBL/GenBank/DDBJ databases">
        <title>Genome sequencing and assembly of Tianweitania sediminis.</title>
        <authorList>
            <person name="Chhetri G."/>
        </authorList>
    </citation>
    <scope>NUCLEOTIDE SEQUENCE</scope>
    <source>
        <strain evidence="7">Z8</strain>
    </source>
</reference>
<comment type="caution">
    <text evidence="7">The sequence shown here is derived from an EMBL/GenBank/DDBJ whole genome shotgun (WGS) entry which is preliminary data.</text>
</comment>
<keyword evidence="4 7" id="KW-0456">Lyase</keyword>
<accession>A0A8J7R1P9</accession>
<dbReference type="InterPro" id="IPR012480">
    <property type="entry name" value="Hepar_II_III_C"/>
</dbReference>
<proteinExistence type="predicted"/>
<dbReference type="Gene3D" id="2.70.98.70">
    <property type="match status" value="1"/>
</dbReference>
<evidence type="ECO:0000256" key="3">
    <source>
        <dbReference type="ARBA" id="ARBA00022764"/>
    </source>
</evidence>
<evidence type="ECO:0000256" key="2">
    <source>
        <dbReference type="ARBA" id="ARBA00022729"/>
    </source>
</evidence>
<dbReference type="GO" id="GO:0042597">
    <property type="term" value="C:periplasmic space"/>
    <property type="evidence" value="ECO:0007669"/>
    <property type="project" value="UniProtKB-SubCell"/>
</dbReference>
<protein>
    <submittedName>
        <fullName evidence="7">Alginate lyase family protein</fullName>
    </submittedName>
</protein>
<evidence type="ECO:0000256" key="4">
    <source>
        <dbReference type="ARBA" id="ARBA00023239"/>
    </source>
</evidence>
<dbReference type="AlphaFoldDB" id="A0A8J7R1P9"/>
<dbReference type="Proteomes" id="UP000666240">
    <property type="component" value="Unassembled WGS sequence"/>
</dbReference>
<dbReference type="InterPro" id="IPR008929">
    <property type="entry name" value="Chondroitin_lyas"/>
</dbReference>
<evidence type="ECO:0000259" key="5">
    <source>
        <dbReference type="Pfam" id="PF07940"/>
    </source>
</evidence>
<dbReference type="GO" id="GO:0016829">
    <property type="term" value="F:lyase activity"/>
    <property type="evidence" value="ECO:0007669"/>
    <property type="project" value="UniProtKB-KW"/>
</dbReference>
<dbReference type="PANTHER" id="PTHR39210:SF1">
    <property type="entry name" value="HEPARIN-SULFATE LYASE"/>
    <property type="match status" value="1"/>
</dbReference>
<dbReference type="SUPFAM" id="SSF48230">
    <property type="entry name" value="Chondroitin AC/alginate lyase"/>
    <property type="match status" value="1"/>
</dbReference>